<dbReference type="ExpressionAtlas" id="A0A178VWM3">
    <property type="expression patterns" value="baseline and differential"/>
</dbReference>
<sequence>MAEPKTKYDRQLRIWGELGQSALETASICLLNCGPTGSEALKNLVIGGIGSITIVDGSKVEIGDLGNNFMVDAKSVGQSRAKTVCGFLQELNDSVKANFVEENPDTLISTDPSFFSQFTLVIATQLVEDSMVKLDRICREANVMLVLARSYGLTGFVRISVKEHTAIETKPDHSLDDLRLNSPWPELKSYVESIDLNVEEPAAHKHIPYVVILVKVAEEWAQHHSGNLPSTREEKNEFKDLVKSKMVSADEENYKEALLSAFKVFAPTGISQEIQDINHDSCAEVGSNSSDFWVMVAALKEFISNEGGGEVPLEGSMPDMISSTEHYINLQKIYHSKAEADFLSMEQRVKSILVKVGQDPSSISKPTIKSFCKNARKLKVCRYRTIEDEFKSPSTTELHKYLADENYSGAIGFYILLRAVDRFAGTYKKFPGQFDGSTDEDASQLKTIALSLLSEMGCDGYELQEELYNEMCRFGAAEIHVVAALIGGITSQEVIKLITKQFVPKRGTFIFNGIDHKSQSLTL</sequence>
<evidence type="ECO:0000313" key="9">
    <source>
        <dbReference type="EMBL" id="OAP10750.1"/>
    </source>
</evidence>
<dbReference type="SUPFAM" id="SSF69572">
    <property type="entry name" value="Activating enzymes of the ubiquitin-like proteins"/>
    <property type="match status" value="1"/>
</dbReference>
<evidence type="ECO:0000256" key="3">
    <source>
        <dbReference type="ARBA" id="ARBA00006868"/>
    </source>
</evidence>
<reference evidence="10" key="1">
    <citation type="journal article" date="2016" name="Proc. Natl. Acad. Sci. U.S.A.">
        <title>Chromosome-level assembly of Arabidopsis thaliana Ler reveals the extent of translocation and inversion polymorphisms.</title>
        <authorList>
            <person name="Zapata L."/>
            <person name="Ding J."/>
            <person name="Willing E.M."/>
            <person name="Hartwig B."/>
            <person name="Bezdan D."/>
            <person name="Jiao W.B."/>
            <person name="Patel V."/>
            <person name="Velikkakam James G."/>
            <person name="Koornneef M."/>
            <person name="Ossowski S."/>
            <person name="Schneeberger K."/>
        </authorList>
    </citation>
    <scope>NUCLEOTIDE SEQUENCE [LARGE SCALE GENOMIC DNA]</scope>
    <source>
        <strain evidence="10">cv. Landsberg erecta</strain>
    </source>
</reference>
<dbReference type="PANTHER" id="PTHR10953:SF232">
    <property type="entry name" value="NEDD8-ACTIVATING ENZYME E1 REGULATORY SUBUNIT AXL"/>
    <property type="match status" value="1"/>
</dbReference>
<evidence type="ECO:0000256" key="4">
    <source>
        <dbReference type="ARBA" id="ARBA00022741"/>
    </source>
</evidence>
<dbReference type="InterPro" id="IPR045886">
    <property type="entry name" value="ThiF/MoeB/HesA"/>
</dbReference>
<comment type="caution">
    <text evidence="9">The sequence shown here is derived from an EMBL/GenBank/DDBJ whole genome shotgun (WGS) entry which is preliminary data.</text>
</comment>
<evidence type="ECO:0000256" key="2">
    <source>
        <dbReference type="ARBA" id="ARBA00005032"/>
    </source>
</evidence>
<dbReference type="UniPathway" id="UPA00885"/>
<dbReference type="GO" id="GO:0005634">
    <property type="term" value="C:nucleus"/>
    <property type="evidence" value="ECO:0007669"/>
    <property type="project" value="UniProtKB-SubCell"/>
</dbReference>
<comment type="pathway">
    <text evidence="2 7">Protein modification; protein neddylation.</text>
</comment>
<comment type="subcellular location">
    <subcellularLocation>
        <location evidence="1">Nucleus</location>
    </subcellularLocation>
</comment>
<dbReference type="PANTHER" id="PTHR10953">
    <property type="entry name" value="UBIQUITIN-ACTIVATING ENZYME E1"/>
    <property type="match status" value="1"/>
</dbReference>
<dbReference type="AlphaFoldDB" id="A0A178VWM3"/>
<organism evidence="9 10">
    <name type="scientific">Arabidopsis thaliana</name>
    <name type="common">Mouse-ear cress</name>
    <dbReference type="NCBI Taxonomy" id="3702"/>
    <lineage>
        <taxon>Eukaryota</taxon>
        <taxon>Viridiplantae</taxon>
        <taxon>Streptophyta</taxon>
        <taxon>Embryophyta</taxon>
        <taxon>Tracheophyta</taxon>
        <taxon>Spermatophyta</taxon>
        <taxon>Magnoliopsida</taxon>
        <taxon>eudicotyledons</taxon>
        <taxon>Gunneridae</taxon>
        <taxon>Pentapetalae</taxon>
        <taxon>rosids</taxon>
        <taxon>malvids</taxon>
        <taxon>Brassicales</taxon>
        <taxon>Brassicaceae</taxon>
        <taxon>Camelineae</taxon>
        <taxon>Arabidopsis</taxon>
    </lineage>
</organism>
<dbReference type="CDD" id="cd01493">
    <property type="entry name" value="APPBP1_RUB"/>
    <property type="match status" value="1"/>
</dbReference>
<dbReference type="InterPro" id="IPR030667">
    <property type="entry name" value="APP-BP1"/>
</dbReference>
<comment type="function">
    <text evidence="7">Regulatory subunit of the dimeric E1 enzyme. E1 activates RUB1/NEDD8 by first adenylating its C-terminal glycine residue with ATP, thereafter linking this residue to the side chain of the catalytic cysteine, yielding a RUB1-ECR1 thioester and free AMP. E1 finally transfers RUB1 to the catalytic cysteine of RCE1.</text>
</comment>
<dbReference type="GO" id="GO:0019781">
    <property type="term" value="F:NEDD8 activating enzyme activity"/>
    <property type="evidence" value="ECO:0007669"/>
    <property type="project" value="UniProtKB-UniRule"/>
</dbReference>
<dbReference type="EMBL" id="LUHQ01000002">
    <property type="protein sequence ID" value="OAP10750.1"/>
    <property type="molecule type" value="Genomic_DNA"/>
</dbReference>
<evidence type="ECO:0000256" key="7">
    <source>
        <dbReference type="PIRNR" id="PIRNR039099"/>
    </source>
</evidence>
<dbReference type="Proteomes" id="UP000078284">
    <property type="component" value="Chromosome 2"/>
</dbReference>
<keyword evidence="4" id="KW-0547">Nucleotide-binding</keyword>
<name>A0A178VWM3_ARATH</name>
<keyword evidence="6" id="KW-0539">Nucleus</keyword>
<dbReference type="Gene3D" id="3.40.50.720">
    <property type="entry name" value="NAD(P)-binding Rossmann-like Domain"/>
    <property type="match status" value="2"/>
</dbReference>
<dbReference type="InterPro" id="IPR035985">
    <property type="entry name" value="Ubiquitin-activating_enz"/>
</dbReference>
<dbReference type="Pfam" id="PF00899">
    <property type="entry name" value="ThiF"/>
    <property type="match status" value="1"/>
</dbReference>
<keyword evidence="5 7" id="KW-0833">Ubl conjugation pathway</keyword>
<comment type="similarity">
    <text evidence="3 7">Belongs to the ubiquitin-activating E1 family. ULA1 subfamily.</text>
</comment>
<dbReference type="FunFam" id="3.40.50.720:FF:000263">
    <property type="entry name" value="NEDD8-activating enzyme E1 regulatory subunit"/>
    <property type="match status" value="1"/>
</dbReference>
<dbReference type="GO" id="GO:0000166">
    <property type="term" value="F:nucleotide binding"/>
    <property type="evidence" value="ECO:0007669"/>
    <property type="project" value="UniProtKB-KW"/>
</dbReference>
<gene>
    <name evidence="9" type="ordered locus">AXX17_At2g28750</name>
</gene>
<evidence type="ECO:0000259" key="8">
    <source>
        <dbReference type="Pfam" id="PF00899"/>
    </source>
</evidence>
<dbReference type="FunFam" id="3.40.50.720:FF:000337">
    <property type="entry name" value="NEDD8-activating enzyme E1 regulatory subunit"/>
    <property type="match status" value="1"/>
</dbReference>
<protein>
    <recommendedName>
        <fullName evidence="7">NEDD8-activating enzyme E1 regulatory subunit</fullName>
    </recommendedName>
</protein>
<dbReference type="GO" id="GO:0045116">
    <property type="term" value="P:protein neddylation"/>
    <property type="evidence" value="ECO:0007669"/>
    <property type="project" value="UniProtKB-UniRule"/>
</dbReference>
<proteinExistence type="inferred from homology"/>
<evidence type="ECO:0000256" key="5">
    <source>
        <dbReference type="ARBA" id="ARBA00022786"/>
    </source>
</evidence>
<dbReference type="InterPro" id="IPR000594">
    <property type="entry name" value="ThiF_NAD_FAD-bd"/>
</dbReference>
<accession>A0A178VWM3</accession>
<evidence type="ECO:0000256" key="1">
    <source>
        <dbReference type="ARBA" id="ARBA00004123"/>
    </source>
</evidence>
<dbReference type="PIRSF" id="PIRSF039099">
    <property type="entry name" value="APP-BP1"/>
    <property type="match status" value="1"/>
</dbReference>
<evidence type="ECO:0000256" key="6">
    <source>
        <dbReference type="ARBA" id="ARBA00023242"/>
    </source>
</evidence>
<evidence type="ECO:0000313" key="10">
    <source>
        <dbReference type="Proteomes" id="UP000078284"/>
    </source>
</evidence>
<feature type="domain" description="THIF-type NAD/FAD binding fold" evidence="8">
    <location>
        <begin position="8"/>
        <end position="510"/>
    </location>
</feature>